<gene>
    <name evidence="2" type="ORF">LCGC14_0155120</name>
</gene>
<dbReference type="PANTHER" id="PTHR40278">
    <property type="entry name" value="DNA UTILIZATION PROTEIN HOFN"/>
    <property type="match status" value="1"/>
</dbReference>
<dbReference type="EMBL" id="LAZR01000056">
    <property type="protein sequence ID" value="KKN97698.1"/>
    <property type="molecule type" value="Genomic_DNA"/>
</dbReference>
<evidence type="ECO:0000313" key="2">
    <source>
        <dbReference type="EMBL" id="KKN97698.1"/>
    </source>
</evidence>
<dbReference type="InterPro" id="IPR007813">
    <property type="entry name" value="PilN"/>
</dbReference>
<keyword evidence="1" id="KW-1133">Transmembrane helix</keyword>
<name>A0A0F9XZ77_9ZZZZ</name>
<protein>
    <recommendedName>
        <fullName evidence="3">Fimbrial assembly protein</fullName>
    </recommendedName>
</protein>
<keyword evidence="1" id="KW-0812">Transmembrane</keyword>
<dbReference type="AlphaFoldDB" id="A0A0F9XZ77"/>
<keyword evidence="1" id="KW-0472">Membrane</keyword>
<comment type="caution">
    <text evidence="2">The sequence shown here is derived from an EMBL/GenBank/DDBJ whole genome shotgun (WGS) entry which is preliminary data.</text>
</comment>
<proteinExistence type="predicted"/>
<dbReference type="GO" id="GO:0043683">
    <property type="term" value="P:type IV pilus assembly"/>
    <property type="evidence" value="ECO:0007669"/>
    <property type="project" value="TreeGrafter"/>
</dbReference>
<dbReference type="InterPro" id="IPR052534">
    <property type="entry name" value="Extracell_DNA_Util/SecSys_Comp"/>
</dbReference>
<evidence type="ECO:0008006" key="3">
    <source>
        <dbReference type="Google" id="ProtNLM"/>
    </source>
</evidence>
<sequence length="190" mass="21222">MSMTINLLPWREAKRERQTRKFYLWIAFMLLAGVLIGLLTAQYYQHQLAAQQQRNAYISEHIVRLNTDIEGVSRYQDDAGRLAEQLAVFQTLQSERLLTIQLFNDVAESVANGVIYQQLSKSGNNISATAVAASERQVSEQLRRIAALPGLGVPSLSAVESDQQGAGRVFRFNVEQTALEHLDSGEETAL</sequence>
<reference evidence="2" key="1">
    <citation type="journal article" date="2015" name="Nature">
        <title>Complex archaea that bridge the gap between prokaryotes and eukaryotes.</title>
        <authorList>
            <person name="Spang A."/>
            <person name="Saw J.H."/>
            <person name="Jorgensen S.L."/>
            <person name="Zaremba-Niedzwiedzka K."/>
            <person name="Martijn J."/>
            <person name="Lind A.E."/>
            <person name="van Eijk R."/>
            <person name="Schleper C."/>
            <person name="Guy L."/>
            <person name="Ettema T.J."/>
        </authorList>
    </citation>
    <scope>NUCLEOTIDE SEQUENCE</scope>
</reference>
<dbReference type="GO" id="GO:0043107">
    <property type="term" value="P:type IV pilus-dependent motility"/>
    <property type="evidence" value="ECO:0007669"/>
    <property type="project" value="TreeGrafter"/>
</dbReference>
<accession>A0A0F9XZ77</accession>
<dbReference type="PANTHER" id="PTHR40278:SF2">
    <property type="entry name" value="TYPE IV PILUS INNER MEMBRANE COMPONENT PILN"/>
    <property type="match status" value="1"/>
</dbReference>
<dbReference type="Pfam" id="PF05137">
    <property type="entry name" value="PilN"/>
    <property type="match status" value="1"/>
</dbReference>
<feature type="transmembrane region" description="Helical" evidence="1">
    <location>
        <begin position="21"/>
        <end position="44"/>
    </location>
</feature>
<evidence type="ECO:0000256" key="1">
    <source>
        <dbReference type="SAM" id="Phobius"/>
    </source>
</evidence>
<organism evidence="2">
    <name type="scientific">marine sediment metagenome</name>
    <dbReference type="NCBI Taxonomy" id="412755"/>
    <lineage>
        <taxon>unclassified sequences</taxon>
        <taxon>metagenomes</taxon>
        <taxon>ecological metagenomes</taxon>
    </lineage>
</organism>